<evidence type="ECO:0000256" key="1">
    <source>
        <dbReference type="ARBA" id="ARBA00004382"/>
    </source>
</evidence>
<keyword evidence="5 15" id="KW-0812">Transmembrane</keyword>
<keyword evidence="14" id="KW-0697">Rotamase</keyword>
<evidence type="ECO:0000259" key="16">
    <source>
        <dbReference type="PROSITE" id="PS50198"/>
    </source>
</evidence>
<organism evidence="17 18">
    <name type="scientific">Enhydrobacter aerosaccus</name>
    <dbReference type="NCBI Taxonomy" id="225324"/>
    <lineage>
        <taxon>Bacteria</taxon>
        <taxon>Pseudomonadati</taxon>
        <taxon>Pseudomonadota</taxon>
        <taxon>Alphaproteobacteria</taxon>
        <taxon>Hyphomicrobiales</taxon>
        <taxon>Enhydrobacter</taxon>
    </lineage>
</organism>
<evidence type="ECO:0000256" key="5">
    <source>
        <dbReference type="ARBA" id="ARBA00022692"/>
    </source>
</evidence>
<reference evidence="18" key="1">
    <citation type="submission" date="2017-02" db="EMBL/GenBank/DDBJ databases">
        <authorList>
            <person name="Varghese N."/>
            <person name="Submissions S."/>
        </authorList>
    </citation>
    <scope>NUCLEOTIDE SEQUENCE [LARGE SCALE GENOMIC DNA]</scope>
    <source>
        <strain evidence="18">ATCC 27094</strain>
    </source>
</reference>
<evidence type="ECO:0000256" key="2">
    <source>
        <dbReference type="ARBA" id="ARBA00018370"/>
    </source>
</evidence>
<dbReference type="Pfam" id="PF13624">
    <property type="entry name" value="SurA_N_3"/>
    <property type="match status" value="1"/>
</dbReference>
<evidence type="ECO:0000256" key="15">
    <source>
        <dbReference type="SAM" id="Phobius"/>
    </source>
</evidence>
<comment type="similarity">
    <text evidence="11">Belongs to the PpiD chaperone family.</text>
</comment>
<dbReference type="STRING" id="225324.SAMN02745126_01271"/>
<evidence type="ECO:0000313" key="18">
    <source>
        <dbReference type="Proteomes" id="UP000190092"/>
    </source>
</evidence>
<evidence type="ECO:0000256" key="11">
    <source>
        <dbReference type="ARBA" id="ARBA00038408"/>
    </source>
</evidence>
<dbReference type="PROSITE" id="PS50198">
    <property type="entry name" value="PPIC_PPIASE_2"/>
    <property type="match status" value="1"/>
</dbReference>
<evidence type="ECO:0000256" key="7">
    <source>
        <dbReference type="ARBA" id="ARBA00023136"/>
    </source>
</evidence>
<evidence type="ECO:0000313" key="17">
    <source>
        <dbReference type="EMBL" id="SJZ48026.1"/>
    </source>
</evidence>
<dbReference type="AlphaFoldDB" id="A0A1T4L013"/>
<keyword evidence="3" id="KW-1003">Cell membrane</keyword>
<dbReference type="Pfam" id="PF13145">
    <property type="entry name" value="Rotamase_2"/>
    <property type="match status" value="2"/>
</dbReference>
<keyword evidence="4" id="KW-0997">Cell inner membrane</keyword>
<proteinExistence type="inferred from homology"/>
<evidence type="ECO:0000256" key="13">
    <source>
        <dbReference type="ARBA" id="ARBA00042775"/>
    </source>
</evidence>
<dbReference type="GO" id="GO:0005886">
    <property type="term" value="C:plasma membrane"/>
    <property type="evidence" value="ECO:0007669"/>
    <property type="project" value="UniProtKB-SubCell"/>
</dbReference>
<keyword evidence="7 15" id="KW-0472">Membrane</keyword>
<dbReference type="PANTHER" id="PTHR47529:SF1">
    <property type="entry name" value="PERIPLASMIC CHAPERONE PPID"/>
    <property type="match status" value="1"/>
</dbReference>
<evidence type="ECO:0000256" key="10">
    <source>
        <dbReference type="ARBA" id="ARBA00031484"/>
    </source>
</evidence>
<evidence type="ECO:0000256" key="14">
    <source>
        <dbReference type="PROSITE-ProRule" id="PRU00278"/>
    </source>
</evidence>
<evidence type="ECO:0000256" key="4">
    <source>
        <dbReference type="ARBA" id="ARBA00022519"/>
    </source>
</evidence>
<protein>
    <recommendedName>
        <fullName evidence="2">Parvulin-like PPIase</fullName>
    </recommendedName>
    <alternativeName>
        <fullName evidence="9">Peptidyl-prolyl cis-trans isomerase plp</fullName>
    </alternativeName>
    <alternativeName>
        <fullName evidence="12">Periplasmic chaperone PpiD</fullName>
    </alternativeName>
    <alternativeName>
        <fullName evidence="13">Periplasmic folding chaperone</fullName>
    </alternativeName>
    <alternativeName>
        <fullName evidence="10">Rotamase plp</fullName>
    </alternativeName>
</protein>
<dbReference type="GO" id="GO:0003755">
    <property type="term" value="F:peptidyl-prolyl cis-trans isomerase activity"/>
    <property type="evidence" value="ECO:0007669"/>
    <property type="project" value="UniProtKB-KW"/>
</dbReference>
<sequence length="644" mass="70523">MNKFRKYASYIIMSVLLGMLIISFALWGIGDMLRMGGQSNDVAHVGGFHVPVYGWVGGTSVSIQDVRDRFNRQLDQIQRQTGQRPDPDQAVRYGLNVRALEDVVQRAVIDQAMNDYGIVVSDAQVRQVIAQNPAFQGAGNKFDPMKYRNLLQQARINEASYVADVRREIGSTELFGTVRTEGIGPKSLRDDIFKMESEKRIGETIYVPDSIVTDVPKPTAEQLGTYFDANKARFQIPEYRAFSYVLLTTNDVMDQVSVTPDQVKQEYDSRAAEFGAPEKRDVDQAMTDSEDKAKAIIAAVKEGKSLEEAAKQVTGSADGVIKLGLIQKKDLPAGPLADGIFSLPEGVASEPIKSPLGWHVVRINKIEAGKVTPFDEVKDKLEKDLKAQAAPDLLVKLANDFDRELGKGQSMADAAKALGLKVVTVENVDARGQDQSGKQVVIGPAAAELVQAAFSTREGSDSDLLETPKGEYFIVHTDRITPSRTPALSEVEAKVAQAWEAEQRRKMADQKVKELVDKANAGGDLPALAKELGLELRTTKVVTRFDSDTGNYLSQPVTQALFKLAVGKVQAVRTADGNVIVRAKEIQPADLAKAKDQLDRFGTQLDTMIANDLVAQLLAALRAKYGVQVNEQVFQAAFQSQQPQ</sequence>
<dbReference type="Gene3D" id="1.10.4030.10">
    <property type="entry name" value="Porin chaperone SurA, peptide-binding domain"/>
    <property type="match status" value="1"/>
</dbReference>
<dbReference type="EMBL" id="FUWJ01000001">
    <property type="protein sequence ID" value="SJZ48026.1"/>
    <property type="molecule type" value="Genomic_DNA"/>
</dbReference>
<dbReference type="OrthoDB" id="9768393at2"/>
<feature type="domain" description="PpiC" evidence="16">
    <location>
        <begin position="277"/>
        <end position="365"/>
    </location>
</feature>
<dbReference type="InterPro" id="IPR027304">
    <property type="entry name" value="Trigger_fact/SurA_dom_sf"/>
</dbReference>
<keyword evidence="6 15" id="KW-1133">Transmembrane helix</keyword>
<dbReference type="PANTHER" id="PTHR47529">
    <property type="entry name" value="PEPTIDYL-PROLYL CIS-TRANS ISOMERASE D"/>
    <property type="match status" value="1"/>
</dbReference>
<dbReference type="InterPro" id="IPR052029">
    <property type="entry name" value="PpiD_chaperone"/>
</dbReference>
<dbReference type="InterPro" id="IPR046357">
    <property type="entry name" value="PPIase_dom_sf"/>
</dbReference>
<gene>
    <name evidence="17" type="ORF">SAMN02745126_01271</name>
</gene>
<dbReference type="SUPFAM" id="SSF109998">
    <property type="entry name" value="Triger factor/SurA peptide-binding domain-like"/>
    <property type="match status" value="1"/>
</dbReference>
<comment type="subcellular location">
    <subcellularLocation>
        <location evidence="1">Cell inner membrane</location>
        <topology evidence="1">Single-pass type II membrane protein</topology>
        <orientation evidence="1">Periplasmic side</orientation>
    </subcellularLocation>
</comment>
<evidence type="ECO:0000256" key="6">
    <source>
        <dbReference type="ARBA" id="ARBA00022989"/>
    </source>
</evidence>
<accession>A0A1T4L013</accession>
<dbReference type="Proteomes" id="UP000190092">
    <property type="component" value="Unassembled WGS sequence"/>
</dbReference>
<feature type="transmembrane region" description="Helical" evidence="15">
    <location>
        <begin position="7"/>
        <end position="29"/>
    </location>
</feature>
<evidence type="ECO:0000256" key="3">
    <source>
        <dbReference type="ARBA" id="ARBA00022475"/>
    </source>
</evidence>
<keyword evidence="14 17" id="KW-0413">Isomerase</keyword>
<evidence type="ECO:0000256" key="8">
    <source>
        <dbReference type="ARBA" id="ARBA00023186"/>
    </source>
</evidence>
<keyword evidence="18" id="KW-1185">Reference proteome</keyword>
<name>A0A1T4L013_9HYPH</name>
<dbReference type="InterPro" id="IPR000297">
    <property type="entry name" value="PPIase_PpiC"/>
</dbReference>
<evidence type="ECO:0000256" key="9">
    <source>
        <dbReference type="ARBA" id="ARBA00030642"/>
    </source>
</evidence>
<dbReference type="Gene3D" id="3.10.50.40">
    <property type="match status" value="2"/>
</dbReference>
<dbReference type="SUPFAM" id="SSF54534">
    <property type="entry name" value="FKBP-like"/>
    <property type="match status" value="1"/>
</dbReference>
<keyword evidence="8" id="KW-0143">Chaperone</keyword>
<dbReference type="RefSeq" id="WP_085932919.1">
    <property type="nucleotide sequence ID" value="NZ_FUWJ01000001.1"/>
</dbReference>
<evidence type="ECO:0000256" key="12">
    <source>
        <dbReference type="ARBA" id="ARBA00040743"/>
    </source>
</evidence>